<evidence type="ECO:0000313" key="1">
    <source>
        <dbReference type="EMBL" id="MBW89514.1"/>
    </source>
</evidence>
<sequence>MSGWVLTIAFACCLESTKPASSHLDISCHSAITEDY</sequence>
<reference evidence="1" key="1">
    <citation type="submission" date="2018-02" db="EMBL/GenBank/DDBJ databases">
        <title>Rhizophora mucronata_Transcriptome.</title>
        <authorList>
            <person name="Meera S.P."/>
            <person name="Sreeshan A."/>
            <person name="Augustine A."/>
        </authorList>
    </citation>
    <scope>NUCLEOTIDE SEQUENCE</scope>
    <source>
        <tissue evidence="1">Leaf</tissue>
    </source>
</reference>
<dbReference type="AlphaFoldDB" id="A0A2P2J7Q8"/>
<name>A0A2P2J7Q8_RHIMU</name>
<accession>A0A2P2J7Q8</accession>
<protein>
    <submittedName>
        <fullName evidence="1">Uncharacterized protein</fullName>
    </submittedName>
</protein>
<proteinExistence type="predicted"/>
<dbReference type="EMBL" id="GGEC01009031">
    <property type="protein sequence ID" value="MBW89514.1"/>
    <property type="molecule type" value="Transcribed_RNA"/>
</dbReference>
<organism evidence="1">
    <name type="scientific">Rhizophora mucronata</name>
    <name type="common">Asiatic mangrove</name>
    <dbReference type="NCBI Taxonomy" id="61149"/>
    <lineage>
        <taxon>Eukaryota</taxon>
        <taxon>Viridiplantae</taxon>
        <taxon>Streptophyta</taxon>
        <taxon>Embryophyta</taxon>
        <taxon>Tracheophyta</taxon>
        <taxon>Spermatophyta</taxon>
        <taxon>Magnoliopsida</taxon>
        <taxon>eudicotyledons</taxon>
        <taxon>Gunneridae</taxon>
        <taxon>Pentapetalae</taxon>
        <taxon>rosids</taxon>
        <taxon>fabids</taxon>
        <taxon>Malpighiales</taxon>
        <taxon>Rhizophoraceae</taxon>
        <taxon>Rhizophora</taxon>
    </lineage>
</organism>